<dbReference type="GO" id="GO:0051119">
    <property type="term" value="F:sugar transmembrane transporter activity"/>
    <property type="evidence" value="ECO:0007669"/>
    <property type="project" value="InterPro"/>
</dbReference>
<protein>
    <submittedName>
        <fullName evidence="12">Facilitated trehalose transporter Tret1-like</fullName>
    </submittedName>
</protein>
<dbReference type="InterPro" id="IPR036259">
    <property type="entry name" value="MFS_trans_sf"/>
</dbReference>
<keyword evidence="3 9" id="KW-0812">Transmembrane</keyword>
<keyword evidence="4 9" id="KW-1133">Transmembrane helix</keyword>
<feature type="transmembrane region" description="Helical" evidence="9">
    <location>
        <begin position="300"/>
        <end position="320"/>
    </location>
</feature>
<evidence type="ECO:0000256" key="9">
    <source>
        <dbReference type="SAM" id="Phobius"/>
    </source>
</evidence>
<dbReference type="GO" id="GO:0005886">
    <property type="term" value="C:plasma membrane"/>
    <property type="evidence" value="ECO:0007669"/>
    <property type="project" value="UniProtKB-SubCell"/>
</dbReference>
<feature type="transmembrane region" description="Helical" evidence="9">
    <location>
        <begin position="179"/>
        <end position="195"/>
    </location>
</feature>
<evidence type="ECO:0000256" key="6">
    <source>
        <dbReference type="ARBA" id="ARBA00023180"/>
    </source>
</evidence>
<dbReference type="InterPro" id="IPR050549">
    <property type="entry name" value="MFS_Trehalose_Transporter"/>
</dbReference>
<dbReference type="AlphaFoldDB" id="A0A1W4WPV3"/>
<dbReference type="KEGG" id="apln:108737524"/>
<dbReference type="InterPro" id="IPR003663">
    <property type="entry name" value="Sugar/inositol_transpt"/>
</dbReference>
<dbReference type="PANTHER" id="PTHR48021:SF1">
    <property type="entry name" value="GH07001P-RELATED"/>
    <property type="match status" value="1"/>
</dbReference>
<dbReference type="NCBIfam" id="TIGR00879">
    <property type="entry name" value="SP"/>
    <property type="match status" value="1"/>
</dbReference>
<feature type="transmembrane region" description="Helical" evidence="9">
    <location>
        <begin position="65"/>
        <end position="85"/>
    </location>
</feature>
<sequence length="469" mass="52175">MSTKNNLAENEWTKAEKAPQVIAALSVSLGGLCTGTIVGWTGNISKDLENGNFNNIQINDGSLEWIGSLINIGGMLSCIVIGPMCDFFGRKLGMLLLVIPFTLGWLLVIYAKNIEMIYAGRLMGGFAGGCFCLSAPLYISEISQKQIRGALSTLSELLLVIGILIAFIIGYMVGAKTTAIVLATLPLIFFLVFLTQPETPYYLLKHDREDVALKNLQRLRGKSYDVFKELKQIQRDIEEEKVHELPLFQSFKKKETRMATFLSIGLMFFQQASGSAAFETYTSSFFHEAHINESVLSSEASTIVIGALPILSNCISIILIDRLGRRTLLVISGFFMAITEILLAIYFTFREREVISSETLRIFQFVPLICLGIFIISFEIGYGPVAWISSSEMFPTEVRSLLTAGTGAFSWFMAFLITKFYLNMNDSLGIDVTFYIFAAIMVAGTAFPYLFLPETKGKSLVEIQRDLRK</sequence>
<reference evidence="12" key="1">
    <citation type="submission" date="2025-08" db="UniProtKB">
        <authorList>
            <consortium name="RefSeq"/>
        </authorList>
    </citation>
    <scope>IDENTIFICATION</scope>
    <source>
        <tissue evidence="12">Entire body</tissue>
    </source>
</reference>
<feature type="domain" description="Major facilitator superfamily (MFS) profile" evidence="10">
    <location>
        <begin position="19"/>
        <end position="456"/>
    </location>
</feature>
<feature type="transmembrane region" description="Helical" evidence="9">
    <location>
        <begin position="327"/>
        <end position="349"/>
    </location>
</feature>
<dbReference type="SUPFAM" id="SSF103473">
    <property type="entry name" value="MFS general substrate transporter"/>
    <property type="match status" value="1"/>
</dbReference>
<feature type="transmembrane region" description="Helical" evidence="9">
    <location>
        <begin position="361"/>
        <end position="388"/>
    </location>
</feature>
<dbReference type="PANTHER" id="PTHR48021">
    <property type="match status" value="1"/>
</dbReference>
<feature type="transmembrane region" description="Helical" evidence="9">
    <location>
        <begin position="117"/>
        <end position="139"/>
    </location>
</feature>
<evidence type="ECO:0000256" key="4">
    <source>
        <dbReference type="ARBA" id="ARBA00022989"/>
    </source>
</evidence>
<dbReference type="STRING" id="224129.A0A1W4WPV3"/>
<dbReference type="InterPro" id="IPR044775">
    <property type="entry name" value="MFS_ERD6/Tret1-like"/>
</dbReference>
<dbReference type="Pfam" id="PF00083">
    <property type="entry name" value="Sugar_tr"/>
    <property type="match status" value="1"/>
</dbReference>
<accession>A0A1W4WPV3</accession>
<keyword evidence="2" id="KW-1003">Cell membrane</keyword>
<name>A0A1W4WPV3_AGRPL</name>
<dbReference type="InParanoid" id="A0A1W4WPV3"/>
<dbReference type="InterPro" id="IPR020846">
    <property type="entry name" value="MFS_dom"/>
</dbReference>
<evidence type="ECO:0000313" key="11">
    <source>
        <dbReference type="Proteomes" id="UP000192223"/>
    </source>
</evidence>
<comment type="similarity">
    <text evidence="7">Belongs to the major facilitator superfamily. Sugar transporter (TC 2.A.1.1) family. Trehalose transporter subfamily.</text>
</comment>
<proteinExistence type="inferred from homology"/>
<evidence type="ECO:0000256" key="1">
    <source>
        <dbReference type="ARBA" id="ARBA00004651"/>
    </source>
</evidence>
<dbReference type="InterPro" id="IPR005828">
    <property type="entry name" value="MFS_sugar_transport-like"/>
</dbReference>
<keyword evidence="6" id="KW-0325">Glycoprotein</keyword>
<keyword evidence="8" id="KW-0813">Transport</keyword>
<evidence type="ECO:0000259" key="10">
    <source>
        <dbReference type="PROSITE" id="PS50850"/>
    </source>
</evidence>
<evidence type="ECO:0000256" key="5">
    <source>
        <dbReference type="ARBA" id="ARBA00023136"/>
    </source>
</evidence>
<comment type="subcellular location">
    <subcellularLocation>
        <location evidence="1">Cell membrane</location>
        <topology evidence="1">Multi-pass membrane protein</topology>
    </subcellularLocation>
</comment>
<dbReference type="Gene3D" id="1.20.1250.20">
    <property type="entry name" value="MFS general substrate transporter like domains"/>
    <property type="match status" value="1"/>
</dbReference>
<keyword evidence="5 9" id="KW-0472">Membrane</keyword>
<keyword evidence="11" id="KW-1185">Reference proteome</keyword>
<dbReference type="FunFam" id="1.20.1250.20:FF:000055">
    <property type="entry name" value="Facilitated trehalose transporter Tret1-2 homolog"/>
    <property type="match status" value="1"/>
</dbReference>
<feature type="transmembrane region" description="Helical" evidence="9">
    <location>
        <begin position="92"/>
        <end position="111"/>
    </location>
</feature>
<evidence type="ECO:0000256" key="7">
    <source>
        <dbReference type="ARBA" id="ARBA00024348"/>
    </source>
</evidence>
<evidence type="ECO:0000256" key="3">
    <source>
        <dbReference type="ARBA" id="ARBA00022692"/>
    </source>
</evidence>
<feature type="transmembrane region" description="Helical" evidence="9">
    <location>
        <begin position="258"/>
        <end position="278"/>
    </location>
</feature>
<feature type="transmembrane region" description="Helical" evidence="9">
    <location>
        <begin position="400"/>
        <end position="422"/>
    </location>
</feature>
<evidence type="ECO:0000256" key="2">
    <source>
        <dbReference type="ARBA" id="ARBA00022475"/>
    </source>
</evidence>
<feature type="transmembrane region" description="Helical" evidence="9">
    <location>
        <begin position="151"/>
        <end position="173"/>
    </location>
</feature>
<feature type="transmembrane region" description="Helical" evidence="9">
    <location>
        <begin position="21"/>
        <end position="45"/>
    </location>
</feature>
<organism evidence="11 12">
    <name type="scientific">Agrilus planipennis</name>
    <name type="common">Emerald ash borer</name>
    <name type="synonym">Agrilus marcopoli</name>
    <dbReference type="NCBI Taxonomy" id="224129"/>
    <lineage>
        <taxon>Eukaryota</taxon>
        <taxon>Metazoa</taxon>
        <taxon>Ecdysozoa</taxon>
        <taxon>Arthropoda</taxon>
        <taxon>Hexapoda</taxon>
        <taxon>Insecta</taxon>
        <taxon>Pterygota</taxon>
        <taxon>Neoptera</taxon>
        <taxon>Endopterygota</taxon>
        <taxon>Coleoptera</taxon>
        <taxon>Polyphaga</taxon>
        <taxon>Elateriformia</taxon>
        <taxon>Buprestoidea</taxon>
        <taxon>Buprestidae</taxon>
        <taxon>Agrilinae</taxon>
        <taxon>Agrilus</taxon>
    </lineage>
</organism>
<evidence type="ECO:0000313" key="12">
    <source>
        <dbReference type="RefSeq" id="XP_018325941.1"/>
    </source>
</evidence>
<dbReference type="PROSITE" id="PS50850">
    <property type="entry name" value="MFS"/>
    <property type="match status" value="1"/>
</dbReference>
<gene>
    <name evidence="12" type="primary">LOC108737524</name>
</gene>
<dbReference type="Proteomes" id="UP000192223">
    <property type="component" value="Unplaced"/>
</dbReference>
<dbReference type="PROSITE" id="PS00217">
    <property type="entry name" value="SUGAR_TRANSPORT_2"/>
    <property type="match status" value="1"/>
</dbReference>
<evidence type="ECO:0000256" key="8">
    <source>
        <dbReference type="RuleBase" id="RU003346"/>
    </source>
</evidence>
<dbReference type="PRINTS" id="PR00171">
    <property type="entry name" value="SUGRTRNSPORT"/>
</dbReference>
<feature type="transmembrane region" description="Helical" evidence="9">
    <location>
        <begin position="434"/>
        <end position="452"/>
    </location>
</feature>
<dbReference type="RefSeq" id="XP_018325941.1">
    <property type="nucleotide sequence ID" value="XM_018470439.2"/>
</dbReference>
<dbReference type="CDD" id="cd17358">
    <property type="entry name" value="MFS_GLUT6_8_Class3_like"/>
    <property type="match status" value="1"/>
</dbReference>
<dbReference type="OrthoDB" id="6612291at2759"/>
<dbReference type="GeneID" id="108737524"/>
<dbReference type="PROSITE" id="PS00216">
    <property type="entry name" value="SUGAR_TRANSPORT_1"/>
    <property type="match status" value="1"/>
</dbReference>
<dbReference type="InterPro" id="IPR005829">
    <property type="entry name" value="Sugar_transporter_CS"/>
</dbReference>